<comment type="subcellular location">
    <subcellularLocation>
        <location evidence="3">Cytoplasm</location>
    </subcellularLocation>
</comment>
<reference evidence="11 12" key="1">
    <citation type="submission" date="2015-12" db="EMBL/GenBank/DDBJ databases">
        <title>The genome of Folsomia candida.</title>
        <authorList>
            <person name="Faddeeva A."/>
            <person name="Derks M.F."/>
            <person name="Anvar Y."/>
            <person name="Smit S."/>
            <person name="Van Straalen N."/>
            <person name="Roelofs D."/>
        </authorList>
    </citation>
    <scope>NUCLEOTIDE SEQUENCE [LARGE SCALE GENOMIC DNA]</scope>
    <source>
        <strain evidence="11 12">VU population</strain>
        <tissue evidence="11">Whole body</tissue>
    </source>
</reference>
<dbReference type="PANTHER" id="PTHR12271">
    <property type="entry name" value="POLY A POLYMERASE CID PAP -RELATED"/>
    <property type="match status" value="1"/>
</dbReference>
<dbReference type="SUPFAM" id="SSF81631">
    <property type="entry name" value="PAP/OAS1 substrate-binding domain"/>
    <property type="match status" value="1"/>
</dbReference>
<evidence type="ECO:0000256" key="6">
    <source>
        <dbReference type="ARBA" id="ARBA00022723"/>
    </source>
</evidence>
<sequence length="959" mass="109785">MYLHCLPCNVRQRNCRDWYYHLNSPKHQECAKEAVNNCSSEMSQRSIICYQFSKEMMTHFQVKMSDFTAYFAKFGLIHDIYFKTSLTDGSIKACLVLMDSAELAKRVMADLRSVSGSEDAHRVKHVIGMFKLRQEISPTQFQNVMKIPSEEVFQQRHDKLVQICENISLEQQFYEFICATSISPEQSQIRNDFILQLETVLSQEFGNCELLSYGSFFIEIADQHGSDLDIFVIAEDESTNQQNLTHESTGESGDVTKNDIFERTLSCIRRNNSSARRQGRKPWFRSINPVYARVPIIRLTHEATELQCDLSFSSILSVHNSRLMKFYIQFDPRVRPLMMFLRYWGRYHSLLGSNKIKPYALMLMAVVYLNQNRILPNVNFLQNNYAGEPLILEGWNAGFESNVEKVQQIICQSGYPAPSVPEELDYSDVLKLAQGFFDMFGNLNFADFVVCPLLGNFVEKSYLRDEDKFQAMFMSKDIFQLVKEIKLQSPMCIQDPFKLNFNVTSGVDPKQVKRFTSICRETAKFLEDILVAKKGNLFSSVFVNIENLLSRKENANNNNRAEEPFVISNWDVSTAHEVVDHLAQKLVQQKDDADKLSLINSNSETETARASVESDQGNQFCRDVPDNIVHQQTFTFSSEHYISQEFEHIFMTAWSCLGVTQGELTNCMKILWTGFASDFFQAIFQTGFGLNVSIQKFPNYTAIPSFNVDEAKSRLDLLPYTLNITLDEMKGLYFIETFRRANHDVVDDSKTYSLDGSPDTKRPKLDVTNQKLEVGVNINHGENNNDDGIDSAASPFATTPLPESSKITINIPHQPPISVPVNVPAACEAYRKIPTGLRKPFSNVISIQGAATPFIHRQSRVYDKILLNQKLPLLTLNPFTVEGAATKYFKKLNESNPFQVNFLCMVSINTTEPVAQVHLEEKIQFPEVQFPVVHLLRDLGFCKMFQQYALYRLNKLLFK</sequence>
<evidence type="ECO:0000256" key="5">
    <source>
        <dbReference type="ARBA" id="ARBA00022679"/>
    </source>
</evidence>
<dbReference type="Pfam" id="PF03828">
    <property type="entry name" value="PAP_assoc"/>
    <property type="match status" value="1"/>
</dbReference>
<feature type="domain" description="Poly(A) RNA polymerase mitochondrial-like central palm" evidence="10">
    <location>
        <begin position="169"/>
        <end position="329"/>
    </location>
</feature>
<proteinExistence type="inferred from homology"/>
<gene>
    <name evidence="11" type="ORF">Fcan01_09593</name>
</gene>
<dbReference type="EMBL" id="LNIX01000004">
    <property type="protein sequence ID" value="OXA55974.1"/>
    <property type="molecule type" value="Genomic_DNA"/>
</dbReference>
<feature type="domain" description="PAP-associated" evidence="9">
    <location>
        <begin position="432"/>
        <end position="500"/>
    </location>
</feature>
<evidence type="ECO:0000259" key="9">
    <source>
        <dbReference type="Pfam" id="PF03828"/>
    </source>
</evidence>
<name>A0A226EFZ5_FOLCA</name>
<dbReference type="AlphaFoldDB" id="A0A226EFZ5"/>
<dbReference type="InterPro" id="IPR002058">
    <property type="entry name" value="PAP_assoc"/>
</dbReference>
<evidence type="ECO:0000259" key="10">
    <source>
        <dbReference type="Pfam" id="PF22600"/>
    </source>
</evidence>
<protein>
    <submittedName>
        <fullName evidence="11">Speckle targeted PIP5K1A-regulated poly(A) polymerase</fullName>
    </submittedName>
</protein>
<dbReference type="Gene3D" id="1.10.1410.10">
    <property type="match status" value="1"/>
</dbReference>
<dbReference type="GO" id="GO:0046872">
    <property type="term" value="F:metal ion binding"/>
    <property type="evidence" value="ECO:0007669"/>
    <property type="project" value="UniProtKB-KW"/>
</dbReference>
<dbReference type="Proteomes" id="UP000198287">
    <property type="component" value="Unassembled WGS sequence"/>
</dbReference>
<evidence type="ECO:0000256" key="4">
    <source>
        <dbReference type="ARBA" id="ARBA00022490"/>
    </source>
</evidence>
<evidence type="ECO:0000313" key="12">
    <source>
        <dbReference type="Proteomes" id="UP000198287"/>
    </source>
</evidence>
<evidence type="ECO:0000256" key="1">
    <source>
        <dbReference type="ARBA" id="ARBA00001936"/>
    </source>
</evidence>
<keyword evidence="12" id="KW-1185">Reference proteome</keyword>
<dbReference type="GO" id="GO:0005737">
    <property type="term" value="C:cytoplasm"/>
    <property type="evidence" value="ECO:0007669"/>
    <property type="project" value="UniProtKB-SubCell"/>
</dbReference>
<comment type="similarity">
    <text evidence="8">Belongs to the DNA polymerase type-B-like family. GLD2 subfamily.</text>
</comment>
<comment type="caution">
    <text evidence="11">The sequence shown here is derived from an EMBL/GenBank/DDBJ whole genome shotgun (WGS) entry which is preliminary data.</text>
</comment>
<evidence type="ECO:0000313" key="11">
    <source>
        <dbReference type="EMBL" id="OXA55974.1"/>
    </source>
</evidence>
<dbReference type="CDD" id="cd05402">
    <property type="entry name" value="NT_PAP_TUTase"/>
    <property type="match status" value="1"/>
</dbReference>
<dbReference type="OrthoDB" id="407432at2759"/>
<keyword evidence="5" id="KW-0808">Transferase</keyword>
<comment type="cofactor">
    <cofactor evidence="1">
        <name>Mn(2+)</name>
        <dbReference type="ChEBI" id="CHEBI:29035"/>
    </cofactor>
</comment>
<keyword evidence="4" id="KW-0963">Cytoplasm</keyword>
<dbReference type="SUPFAM" id="SSF81301">
    <property type="entry name" value="Nucleotidyltransferase"/>
    <property type="match status" value="1"/>
</dbReference>
<keyword evidence="6" id="KW-0479">Metal-binding</keyword>
<dbReference type="PANTHER" id="PTHR12271:SF40">
    <property type="entry name" value="POLY(A) RNA POLYMERASE GLD2"/>
    <property type="match status" value="1"/>
</dbReference>
<dbReference type="Gene3D" id="3.30.460.10">
    <property type="entry name" value="Beta Polymerase, domain 2"/>
    <property type="match status" value="1"/>
</dbReference>
<evidence type="ECO:0000256" key="8">
    <source>
        <dbReference type="ARBA" id="ARBA00038491"/>
    </source>
</evidence>
<dbReference type="GO" id="GO:0031123">
    <property type="term" value="P:RNA 3'-end processing"/>
    <property type="evidence" value="ECO:0007669"/>
    <property type="project" value="TreeGrafter"/>
</dbReference>
<dbReference type="InterPro" id="IPR054708">
    <property type="entry name" value="MTPAP-like_central"/>
</dbReference>
<evidence type="ECO:0000256" key="2">
    <source>
        <dbReference type="ARBA" id="ARBA00001946"/>
    </source>
</evidence>
<comment type="cofactor">
    <cofactor evidence="2">
        <name>Mg(2+)</name>
        <dbReference type="ChEBI" id="CHEBI:18420"/>
    </cofactor>
</comment>
<dbReference type="GO" id="GO:1990817">
    <property type="term" value="F:poly(A) RNA polymerase activity"/>
    <property type="evidence" value="ECO:0007669"/>
    <property type="project" value="UniProtKB-ARBA"/>
</dbReference>
<organism evidence="11 12">
    <name type="scientific">Folsomia candida</name>
    <name type="common">Springtail</name>
    <dbReference type="NCBI Taxonomy" id="158441"/>
    <lineage>
        <taxon>Eukaryota</taxon>
        <taxon>Metazoa</taxon>
        <taxon>Ecdysozoa</taxon>
        <taxon>Arthropoda</taxon>
        <taxon>Hexapoda</taxon>
        <taxon>Collembola</taxon>
        <taxon>Entomobryomorpha</taxon>
        <taxon>Isotomoidea</taxon>
        <taxon>Isotomidae</taxon>
        <taxon>Proisotominae</taxon>
        <taxon>Folsomia</taxon>
    </lineage>
</organism>
<dbReference type="Pfam" id="PF22600">
    <property type="entry name" value="MTPAP-like_central"/>
    <property type="match status" value="1"/>
</dbReference>
<accession>A0A226EFZ5</accession>
<evidence type="ECO:0000256" key="7">
    <source>
        <dbReference type="ARBA" id="ARBA00022842"/>
    </source>
</evidence>
<keyword evidence="7" id="KW-0460">Magnesium</keyword>
<evidence type="ECO:0000256" key="3">
    <source>
        <dbReference type="ARBA" id="ARBA00004496"/>
    </source>
</evidence>
<dbReference type="InterPro" id="IPR043519">
    <property type="entry name" value="NT_sf"/>
</dbReference>